<dbReference type="Proteomes" id="UP000634136">
    <property type="component" value="Unassembled WGS sequence"/>
</dbReference>
<reference evidence="1" key="1">
    <citation type="submission" date="2020-09" db="EMBL/GenBank/DDBJ databases">
        <title>Genome-Enabled Discovery of Anthraquinone Biosynthesis in Senna tora.</title>
        <authorList>
            <person name="Kang S.-H."/>
            <person name="Pandey R.P."/>
            <person name="Lee C.-M."/>
            <person name="Sim J.-S."/>
            <person name="Jeong J.-T."/>
            <person name="Choi B.-S."/>
            <person name="Jung M."/>
            <person name="Ginzburg D."/>
            <person name="Zhao K."/>
            <person name="Won S.Y."/>
            <person name="Oh T.-J."/>
            <person name="Yu Y."/>
            <person name="Kim N.-H."/>
            <person name="Lee O.R."/>
            <person name="Lee T.-H."/>
            <person name="Bashyal P."/>
            <person name="Kim T.-S."/>
            <person name="Lee W.-H."/>
            <person name="Kawkins C."/>
            <person name="Kim C.-K."/>
            <person name="Kim J.S."/>
            <person name="Ahn B.O."/>
            <person name="Rhee S.Y."/>
            <person name="Sohng J.K."/>
        </authorList>
    </citation>
    <scope>NUCLEOTIDE SEQUENCE</scope>
    <source>
        <tissue evidence="1">Leaf</tissue>
    </source>
</reference>
<dbReference type="AlphaFoldDB" id="A0A834TGZ6"/>
<protein>
    <submittedName>
        <fullName evidence="1">Uncharacterized protein</fullName>
    </submittedName>
</protein>
<gene>
    <name evidence="1" type="ORF">G2W53_026324</name>
</gene>
<organism evidence="1 2">
    <name type="scientific">Senna tora</name>
    <dbReference type="NCBI Taxonomy" id="362788"/>
    <lineage>
        <taxon>Eukaryota</taxon>
        <taxon>Viridiplantae</taxon>
        <taxon>Streptophyta</taxon>
        <taxon>Embryophyta</taxon>
        <taxon>Tracheophyta</taxon>
        <taxon>Spermatophyta</taxon>
        <taxon>Magnoliopsida</taxon>
        <taxon>eudicotyledons</taxon>
        <taxon>Gunneridae</taxon>
        <taxon>Pentapetalae</taxon>
        <taxon>rosids</taxon>
        <taxon>fabids</taxon>
        <taxon>Fabales</taxon>
        <taxon>Fabaceae</taxon>
        <taxon>Caesalpinioideae</taxon>
        <taxon>Cassia clade</taxon>
        <taxon>Senna</taxon>
    </lineage>
</organism>
<comment type="caution">
    <text evidence="1">The sequence shown here is derived from an EMBL/GenBank/DDBJ whole genome shotgun (WGS) entry which is preliminary data.</text>
</comment>
<name>A0A834TGZ6_9FABA</name>
<keyword evidence="2" id="KW-1185">Reference proteome</keyword>
<accession>A0A834TGZ6</accession>
<sequence length="39" mass="4323">MSAFSNPATRLSLLCFDSKLSNKLYGRVDCSSALRNQDI</sequence>
<proteinExistence type="predicted"/>
<dbReference type="EMBL" id="JAAIUW010000008">
    <property type="protein sequence ID" value="KAF7820869.1"/>
    <property type="molecule type" value="Genomic_DNA"/>
</dbReference>
<evidence type="ECO:0000313" key="2">
    <source>
        <dbReference type="Proteomes" id="UP000634136"/>
    </source>
</evidence>
<evidence type="ECO:0000313" key="1">
    <source>
        <dbReference type="EMBL" id="KAF7820869.1"/>
    </source>
</evidence>